<keyword evidence="4" id="KW-0808">Transferase</keyword>
<proteinExistence type="predicted"/>
<dbReference type="InterPro" id="IPR001610">
    <property type="entry name" value="PAC"/>
</dbReference>
<dbReference type="AlphaFoldDB" id="A0A5B7ZUN4"/>
<dbReference type="PROSITE" id="PS50113">
    <property type="entry name" value="PAC"/>
    <property type="match status" value="1"/>
</dbReference>
<dbReference type="Pfam" id="PF08448">
    <property type="entry name" value="PAS_4"/>
    <property type="match status" value="2"/>
</dbReference>
<dbReference type="PROSITE" id="PS50112">
    <property type="entry name" value="PAS"/>
    <property type="match status" value="1"/>
</dbReference>
<protein>
    <recommendedName>
        <fullName evidence="2">histidine kinase</fullName>
        <ecNumber evidence="2">2.7.13.3</ecNumber>
    </recommendedName>
</protein>
<dbReference type="FunFam" id="3.30.450.20:FF:000099">
    <property type="entry name" value="Sensory box sensor histidine kinase"/>
    <property type="match status" value="1"/>
</dbReference>
<dbReference type="InterPro" id="IPR000014">
    <property type="entry name" value="PAS"/>
</dbReference>
<evidence type="ECO:0000256" key="1">
    <source>
        <dbReference type="ARBA" id="ARBA00000085"/>
    </source>
</evidence>
<dbReference type="PANTHER" id="PTHR43304">
    <property type="entry name" value="PHYTOCHROME-LIKE PROTEIN CPH1"/>
    <property type="match status" value="1"/>
</dbReference>
<evidence type="ECO:0000256" key="3">
    <source>
        <dbReference type="ARBA" id="ARBA00022553"/>
    </source>
</evidence>
<sequence length="435" mass="49857">MASSVSPVNYQSLFRSLPDNYLLLLPDGTIADNSDNHVKVSLKSRAEVVGKPFFEAFPAADQNEYQVIANSHEHVRQHLEPHTMPLIRYDLERPAALGGGFEERYWQATHYPLLDEQGQLQYILQRTQDVTEQHQAALRAEAVALELEEARNRSQFILESLPIMVWTTLPDGRADYSNPRYLQFTGLTPEAMNDWGWTDNLHPDDRERVLQSWQQAVRSGSEYQIEYRLRRADGQYRWLLVRGVPRFNENGQTTMWVGCSVDIHDQKTLVQELLQANEQQAALSDQSYQAYQLVESQNETFQTLLTQAPALITILRGKEHVFDFVNPMYQALFPDRQLLNRSVAEAIPEAAEQGFSALLDQVYQTGETFFGKEILLKVQRPNTNETDDIYLDFTYQAFKEGGQIVGVFVFAFDVTEVVTARKKLENFHEGLNDAS</sequence>
<dbReference type="SUPFAM" id="SSF55785">
    <property type="entry name" value="PYP-like sensor domain (PAS domain)"/>
    <property type="match status" value="3"/>
</dbReference>
<accession>A0A5B7ZUN4</accession>
<evidence type="ECO:0000256" key="4">
    <source>
        <dbReference type="ARBA" id="ARBA00022679"/>
    </source>
</evidence>
<dbReference type="KEGG" id="hyj:FHG12_01770"/>
<evidence type="ECO:0000259" key="7">
    <source>
        <dbReference type="PROSITE" id="PS50113"/>
    </source>
</evidence>
<dbReference type="InterPro" id="IPR052162">
    <property type="entry name" value="Sensor_kinase/Photoreceptor"/>
</dbReference>
<dbReference type="SMART" id="SM00086">
    <property type="entry name" value="PAC"/>
    <property type="match status" value="2"/>
</dbReference>
<evidence type="ECO:0000256" key="2">
    <source>
        <dbReference type="ARBA" id="ARBA00012438"/>
    </source>
</evidence>
<dbReference type="InterPro" id="IPR013655">
    <property type="entry name" value="PAS_fold_3"/>
</dbReference>
<dbReference type="PANTHER" id="PTHR43304:SF1">
    <property type="entry name" value="PAC DOMAIN-CONTAINING PROTEIN"/>
    <property type="match status" value="1"/>
</dbReference>
<comment type="catalytic activity">
    <reaction evidence="1">
        <text>ATP + protein L-histidine = ADP + protein N-phospho-L-histidine.</text>
        <dbReference type="EC" id="2.7.13.3"/>
    </reaction>
</comment>
<dbReference type="InterPro" id="IPR000700">
    <property type="entry name" value="PAS-assoc_C"/>
</dbReference>
<reference evidence="8 9" key="1">
    <citation type="submission" date="2019-06" db="EMBL/GenBank/DDBJ databases">
        <authorList>
            <person name="Srinivasan S."/>
        </authorList>
    </citation>
    <scope>NUCLEOTIDE SEQUENCE [LARGE SCALE GENOMIC DNA]</scope>
    <source>
        <strain evidence="8 9">17J68-5</strain>
    </source>
</reference>
<name>A0A5B7ZUN4_9BACT</name>
<dbReference type="GO" id="GO:0004673">
    <property type="term" value="F:protein histidine kinase activity"/>
    <property type="evidence" value="ECO:0007669"/>
    <property type="project" value="UniProtKB-EC"/>
</dbReference>
<feature type="domain" description="PAC" evidence="7">
    <location>
        <begin position="223"/>
        <end position="275"/>
    </location>
</feature>
<dbReference type="EC" id="2.7.13.3" evidence="2"/>
<dbReference type="EMBL" id="CP040896">
    <property type="protein sequence ID" value="QDA58904.1"/>
    <property type="molecule type" value="Genomic_DNA"/>
</dbReference>
<keyword evidence="5" id="KW-0418">Kinase</keyword>
<evidence type="ECO:0000313" key="9">
    <source>
        <dbReference type="Proteomes" id="UP000305398"/>
    </source>
</evidence>
<feature type="domain" description="PAS" evidence="6">
    <location>
        <begin position="150"/>
        <end position="220"/>
    </location>
</feature>
<dbReference type="RefSeq" id="WP_139513979.1">
    <property type="nucleotide sequence ID" value="NZ_CP040896.1"/>
</dbReference>
<dbReference type="SMART" id="SM00091">
    <property type="entry name" value="PAS"/>
    <property type="match status" value="3"/>
</dbReference>
<organism evidence="8 9">
    <name type="scientific">Hymenobacter jejuensis</name>
    <dbReference type="NCBI Taxonomy" id="2502781"/>
    <lineage>
        <taxon>Bacteria</taxon>
        <taxon>Pseudomonadati</taxon>
        <taxon>Bacteroidota</taxon>
        <taxon>Cytophagia</taxon>
        <taxon>Cytophagales</taxon>
        <taxon>Hymenobacteraceae</taxon>
        <taxon>Hymenobacter</taxon>
    </lineage>
</organism>
<evidence type="ECO:0000313" key="8">
    <source>
        <dbReference type="EMBL" id="QDA58904.1"/>
    </source>
</evidence>
<gene>
    <name evidence="8" type="ORF">FHG12_01770</name>
</gene>
<dbReference type="OrthoDB" id="9766459at2"/>
<dbReference type="InterPro" id="IPR035965">
    <property type="entry name" value="PAS-like_dom_sf"/>
</dbReference>
<dbReference type="CDD" id="cd00130">
    <property type="entry name" value="PAS"/>
    <property type="match status" value="1"/>
</dbReference>
<keyword evidence="9" id="KW-1185">Reference proteome</keyword>
<evidence type="ECO:0000256" key="5">
    <source>
        <dbReference type="ARBA" id="ARBA00022777"/>
    </source>
</evidence>
<dbReference type="Proteomes" id="UP000305398">
    <property type="component" value="Chromosome"/>
</dbReference>
<dbReference type="NCBIfam" id="TIGR00229">
    <property type="entry name" value="sensory_box"/>
    <property type="match status" value="1"/>
</dbReference>
<keyword evidence="3" id="KW-0597">Phosphoprotein</keyword>
<dbReference type="Gene3D" id="3.30.450.20">
    <property type="entry name" value="PAS domain"/>
    <property type="match status" value="3"/>
</dbReference>
<dbReference type="Pfam" id="PF08447">
    <property type="entry name" value="PAS_3"/>
    <property type="match status" value="1"/>
</dbReference>
<dbReference type="InterPro" id="IPR013656">
    <property type="entry name" value="PAS_4"/>
</dbReference>
<evidence type="ECO:0000259" key="6">
    <source>
        <dbReference type="PROSITE" id="PS50112"/>
    </source>
</evidence>